<evidence type="ECO:0000256" key="4">
    <source>
        <dbReference type="HAMAP-Rule" id="MF_00930"/>
    </source>
</evidence>
<dbReference type="InterPro" id="IPR018151">
    <property type="entry name" value="TF_GreA/GreB_CS"/>
</dbReference>
<evidence type="ECO:0000259" key="6">
    <source>
        <dbReference type="Pfam" id="PF01272"/>
    </source>
</evidence>
<dbReference type="GO" id="GO:0032784">
    <property type="term" value="P:regulation of DNA-templated transcription elongation"/>
    <property type="evidence" value="ECO:0007669"/>
    <property type="project" value="UniProtKB-UniRule"/>
</dbReference>
<feature type="domain" description="Transcription elongation factor GreA/GreB N-terminal" evidence="7">
    <location>
        <begin position="31"/>
        <end position="100"/>
    </location>
</feature>
<dbReference type="EMBL" id="MLCO01000140">
    <property type="protein sequence ID" value="ONG52457.1"/>
    <property type="molecule type" value="Genomic_DNA"/>
</dbReference>
<dbReference type="FunFam" id="1.10.287.180:FF:000001">
    <property type="entry name" value="Transcription elongation factor GreA"/>
    <property type="match status" value="1"/>
</dbReference>
<dbReference type="Gene3D" id="1.10.287.180">
    <property type="entry name" value="Transcription elongation factor, GreA/GreB, N-terminal domain"/>
    <property type="match status" value="1"/>
</dbReference>
<evidence type="ECO:0000256" key="5">
    <source>
        <dbReference type="SAM" id="MobiDB-lite"/>
    </source>
</evidence>
<dbReference type="HAMAP" id="MF_00930">
    <property type="entry name" value="GreB"/>
    <property type="match status" value="1"/>
</dbReference>
<dbReference type="Proteomes" id="UP000188879">
    <property type="component" value="Unassembled WGS sequence"/>
</dbReference>
<dbReference type="PANTHER" id="PTHR30437">
    <property type="entry name" value="TRANSCRIPTION ELONGATION FACTOR GREA"/>
    <property type="match status" value="1"/>
</dbReference>
<keyword evidence="1 4" id="KW-0805">Transcription regulation</keyword>
<feature type="domain" description="Transcription elongation factor GreA/GreB C-terminal" evidence="6">
    <location>
        <begin position="109"/>
        <end position="182"/>
    </location>
</feature>
<keyword evidence="2 4" id="KW-0238">DNA-binding</keyword>
<dbReference type="InterPro" id="IPR028624">
    <property type="entry name" value="Tscrpt_elong_fac_GreA/B"/>
</dbReference>
<gene>
    <name evidence="4" type="primary">greB</name>
    <name evidence="8" type="ORF">BKE38_14545</name>
</gene>
<dbReference type="Pfam" id="PF03449">
    <property type="entry name" value="GreA_GreB_N"/>
    <property type="match status" value="1"/>
</dbReference>
<accession>A0A1V2H301</accession>
<dbReference type="HAMAP" id="MF_00105">
    <property type="entry name" value="GreA_GreB"/>
    <property type="match status" value="1"/>
</dbReference>
<sequence length="186" mass="20885">MSLRETQILAADDDDDGDDAPPGLPAGTPFYMTPVGHAALQEELTRLWSQDRPKVVEIVSWAASLGDRSENADYQYGKRRLREIDRRVRFLRKRLERVQVVDPAAQPRRDQVFFGATVTYAREDDSEVTITIVGVDETDLDRGHISWVSPMARALLKARVGDLVRVRTPGGLEEVEVVTIAYPPAR</sequence>
<comment type="similarity">
    <text evidence="4">Belongs to the GreA/GreB family. GreB subfamily.</text>
</comment>
<dbReference type="FunFam" id="3.10.50.30:FF:000001">
    <property type="entry name" value="Transcription elongation factor GreA"/>
    <property type="match status" value="1"/>
</dbReference>
<dbReference type="InterPro" id="IPR001437">
    <property type="entry name" value="Tscrpt_elong_fac_GreA/B_C"/>
</dbReference>
<dbReference type="NCBIfam" id="NF002506">
    <property type="entry name" value="PRK01885.1"/>
    <property type="match status" value="1"/>
</dbReference>
<proteinExistence type="inferred from homology"/>
<dbReference type="SUPFAM" id="SSF46557">
    <property type="entry name" value="GreA transcript cleavage protein, N-terminal domain"/>
    <property type="match status" value="1"/>
</dbReference>
<dbReference type="Gene3D" id="3.10.50.30">
    <property type="entry name" value="Transcription elongation factor, GreA/GreB, C-terminal domain"/>
    <property type="match status" value="1"/>
</dbReference>
<evidence type="ECO:0000256" key="1">
    <source>
        <dbReference type="ARBA" id="ARBA00023015"/>
    </source>
</evidence>
<dbReference type="GO" id="GO:0003677">
    <property type="term" value="F:DNA binding"/>
    <property type="evidence" value="ECO:0007669"/>
    <property type="project" value="UniProtKB-UniRule"/>
</dbReference>
<evidence type="ECO:0000256" key="2">
    <source>
        <dbReference type="ARBA" id="ARBA00023125"/>
    </source>
</evidence>
<evidence type="ECO:0000313" key="9">
    <source>
        <dbReference type="Proteomes" id="UP000188879"/>
    </source>
</evidence>
<dbReference type="PIRSF" id="PIRSF006092">
    <property type="entry name" value="GreA_GreB"/>
    <property type="match status" value="1"/>
</dbReference>
<dbReference type="PROSITE" id="PS00829">
    <property type="entry name" value="GREAB_1"/>
    <property type="match status" value="1"/>
</dbReference>
<evidence type="ECO:0000259" key="7">
    <source>
        <dbReference type="Pfam" id="PF03449"/>
    </source>
</evidence>
<dbReference type="PANTHER" id="PTHR30437:SF6">
    <property type="entry name" value="TRANSCRIPTION ELONGATION FACTOR GREB"/>
    <property type="match status" value="1"/>
</dbReference>
<dbReference type="InterPro" id="IPR023459">
    <property type="entry name" value="Tscrpt_elong_fac_GreA/B_fam"/>
</dbReference>
<dbReference type="InterPro" id="IPR006358">
    <property type="entry name" value="Tscrpt_elong_fac_GreB"/>
</dbReference>
<comment type="function">
    <text evidence="4">Necessary for efficient RNA polymerase transcription elongation past template-encoded arresting sites. The arresting sites in DNA have the property of trapping a certain fraction of elongating RNA polymerases that pass through, resulting in locked ternary complexes. Cleavage of the nascent transcript by cleavage factors such as GreA or GreB allows the resumption of elongation from the new 3'terminus. GreB releases sequences of up to 9 nucleotides in length.</text>
</comment>
<dbReference type="InterPro" id="IPR036953">
    <property type="entry name" value="GreA/GreB_C_sf"/>
</dbReference>
<dbReference type="GO" id="GO:0006354">
    <property type="term" value="P:DNA-templated transcription elongation"/>
    <property type="evidence" value="ECO:0007669"/>
    <property type="project" value="TreeGrafter"/>
</dbReference>
<dbReference type="AlphaFoldDB" id="A0A1V2H301"/>
<keyword evidence="3 4" id="KW-0804">Transcription</keyword>
<protein>
    <recommendedName>
        <fullName evidence="4">Transcription elongation factor GreB</fullName>
    </recommendedName>
    <alternativeName>
        <fullName evidence="4">Transcript cleavage factor GreB</fullName>
    </alternativeName>
</protein>
<reference evidence="8 9" key="1">
    <citation type="submission" date="2016-10" db="EMBL/GenBank/DDBJ databases">
        <title>Draft Genome sequence of Roseomonas sp. strain M3.</title>
        <authorList>
            <person name="Subhash Y."/>
            <person name="Lee S."/>
        </authorList>
    </citation>
    <scope>NUCLEOTIDE SEQUENCE [LARGE SCALE GENOMIC DNA]</scope>
    <source>
        <strain evidence="8 9">M3</strain>
    </source>
</reference>
<keyword evidence="8" id="KW-0251">Elongation factor</keyword>
<dbReference type="NCBIfam" id="TIGR01461">
    <property type="entry name" value="greB"/>
    <property type="match status" value="1"/>
</dbReference>
<dbReference type="InterPro" id="IPR036805">
    <property type="entry name" value="Tscrpt_elong_fac_GreA/B_N_sf"/>
</dbReference>
<dbReference type="InterPro" id="IPR022691">
    <property type="entry name" value="Tscrpt_elong_fac_GreA/B_N"/>
</dbReference>
<feature type="region of interest" description="Disordered" evidence="5">
    <location>
        <begin position="1"/>
        <end position="26"/>
    </location>
</feature>
<dbReference type="GO" id="GO:0003746">
    <property type="term" value="F:translation elongation factor activity"/>
    <property type="evidence" value="ECO:0007669"/>
    <property type="project" value="UniProtKB-KW"/>
</dbReference>
<dbReference type="PROSITE" id="PS00830">
    <property type="entry name" value="GREAB_2"/>
    <property type="match status" value="1"/>
</dbReference>
<dbReference type="SUPFAM" id="SSF54534">
    <property type="entry name" value="FKBP-like"/>
    <property type="match status" value="1"/>
</dbReference>
<dbReference type="Pfam" id="PF01272">
    <property type="entry name" value="GreA_GreB"/>
    <property type="match status" value="1"/>
</dbReference>
<keyword evidence="9" id="KW-1185">Reference proteome</keyword>
<dbReference type="GO" id="GO:0070063">
    <property type="term" value="F:RNA polymerase binding"/>
    <property type="evidence" value="ECO:0007669"/>
    <property type="project" value="InterPro"/>
</dbReference>
<organism evidence="8 9">
    <name type="scientific">Teichococcus deserti</name>
    <dbReference type="NCBI Taxonomy" id="1817963"/>
    <lineage>
        <taxon>Bacteria</taxon>
        <taxon>Pseudomonadati</taxon>
        <taxon>Pseudomonadota</taxon>
        <taxon>Alphaproteobacteria</taxon>
        <taxon>Acetobacterales</taxon>
        <taxon>Roseomonadaceae</taxon>
        <taxon>Roseomonas</taxon>
    </lineage>
</organism>
<comment type="caution">
    <text evidence="8">The sequence shown here is derived from an EMBL/GenBank/DDBJ whole genome shotgun (WGS) entry which is preliminary data.</text>
</comment>
<evidence type="ECO:0000256" key="3">
    <source>
        <dbReference type="ARBA" id="ARBA00023163"/>
    </source>
</evidence>
<name>A0A1V2H301_9PROT</name>
<evidence type="ECO:0000313" key="8">
    <source>
        <dbReference type="EMBL" id="ONG52457.1"/>
    </source>
</evidence>
<keyword evidence="8" id="KW-0648">Protein biosynthesis</keyword>